<protein>
    <recommendedName>
        <fullName evidence="4">HetZ-related protein</fullName>
    </recommendedName>
</protein>
<feature type="region of interest" description="Disordered" evidence="1">
    <location>
        <begin position="1"/>
        <end position="22"/>
    </location>
</feature>
<gene>
    <name evidence="2" type="ORF">MC7420_1433</name>
</gene>
<evidence type="ECO:0000256" key="1">
    <source>
        <dbReference type="SAM" id="MobiDB-lite"/>
    </source>
</evidence>
<dbReference type="OrthoDB" id="447818at2"/>
<proteinExistence type="predicted"/>
<dbReference type="AlphaFoldDB" id="B4VRJ4"/>
<reference evidence="2 3" key="1">
    <citation type="submission" date="2008-07" db="EMBL/GenBank/DDBJ databases">
        <authorList>
            <person name="Tandeau de Marsac N."/>
            <person name="Ferriera S."/>
            <person name="Johnson J."/>
            <person name="Kravitz S."/>
            <person name="Beeson K."/>
            <person name="Sutton G."/>
            <person name="Rogers Y.-H."/>
            <person name="Friedman R."/>
            <person name="Frazier M."/>
            <person name="Venter J.C."/>
        </authorList>
    </citation>
    <scope>NUCLEOTIDE SEQUENCE [LARGE SCALE GENOMIC DNA]</scope>
    <source>
        <strain evidence="2 3">PCC 7420</strain>
    </source>
</reference>
<accession>B4VRJ4</accession>
<dbReference type="EMBL" id="DS989849">
    <property type="protein sequence ID" value="EDX75515.1"/>
    <property type="molecule type" value="Genomic_DNA"/>
</dbReference>
<sequence length="418" mass="48226">MNVKTVKSITQPSPNHLENPEVFGTDTQSLMDLLLEEMRSALYGSKALETNGGLTSEPKRLPSRAQVVAKRMVQEVQRICRKSDRIQTSGQVRSWQITLIRHRLHKCLGYYKLGSKQGRVELHSTLSAMVYRHVAQPQSQLKFSARYNLIEDFLQDFYAESLKAFRRENEVDVDYTPRTQIELAEYMAFTEQYAKRRITLPNRCSQQLIVLRAQSFARRQPNETALDIEQAVEFAKGEEAQELSRSPAMQQVRAHLVAQTTDPSESVLRDRVVGELINYLEQQGHSDCADYLVLKLQDLAAPEIDEILGLTPRQRDYLQQRFKYHVEKFARSSHWKLVHQWLGADLDQKLGMTSDQWETFLATLDQQQQHLLSLKQAHKSDAEIAKALKCTPKQLQKRWTKLLESAWKTRNSDGSLSK</sequence>
<dbReference type="InterPro" id="IPR049910">
    <property type="entry name" value="HetZ-rel"/>
</dbReference>
<name>B4VRJ4_9CYAN</name>
<organism evidence="2 3">
    <name type="scientific">Coleofasciculus chthonoplastes PCC 7420</name>
    <dbReference type="NCBI Taxonomy" id="118168"/>
    <lineage>
        <taxon>Bacteria</taxon>
        <taxon>Bacillati</taxon>
        <taxon>Cyanobacteriota</taxon>
        <taxon>Cyanophyceae</taxon>
        <taxon>Coleofasciculales</taxon>
        <taxon>Coleofasciculaceae</taxon>
        <taxon>Coleofasciculus</taxon>
    </lineage>
</organism>
<keyword evidence="3" id="KW-1185">Reference proteome</keyword>
<dbReference type="STRING" id="118168.MC7420_1433"/>
<dbReference type="HOGENOM" id="CLU_042031_0_0_3"/>
<dbReference type="eggNOG" id="COG2197">
    <property type="taxonomic scope" value="Bacteria"/>
</dbReference>
<feature type="compositionally biased region" description="Polar residues" evidence="1">
    <location>
        <begin position="1"/>
        <end position="16"/>
    </location>
</feature>
<evidence type="ECO:0008006" key="4">
    <source>
        <dbReference type="Google" id="ProtNLM"/>
    </source>
</evidence>
<dbReference type="RefSeq" id="WP_006101222.1">
    <property type="nucleotide sequence ID" value="NZ_DS989849.1"/>
</dbReference>
<dbReference type="NCBIfam" id="NF037964">
    <property type="entry name" value="HetZ_related"/>
    <property type="match status" value="1"/>
</dbReference>
<evidence type="ECO:0000313" key="3">
    <source>
        <dbReference type="Proteomes" id="UP000003835"/>
    </source>
</evidence>
<dbReference type="Proteomes" id="UP000003835">
    <property type="component" value="Unassembled WGS sequence"/>
</dbReference>
<evidence type="ECO:0000313" key="2">
    <source>
        <dbReference type="EMBL" id="EDX75515.1"/>
    </source>
</evidence>